<evidence type="ECO:0000313" key="6">
    <source>
        <dbReference type="EMBL" id="QRG65774.1"/>
    </source>
</evidence>
<dbReference type="PROSITE" id="PS50931">
    <property type="entry name" value="HTH_LYSR"/>
    <property type="match status" value="1"/>
</dbReference>
<evidence type="ECO:0000259" key="5">
    <source>
        <dbReference type="PROSITE" id="PS50931"/>
    </source>
</evidence>
<dbReference type="InterPro" id="IPR000847">
    <property type="entry name" value="LysR_HTH_N"/>
</dbReference>
<dbReference type="PANTHER" id="PTHR30126">
    <property type="entry name" value="HTH-TYPE TRANSCRIPTIONAL REGULATOR"/>
    <property type="match status" value="1"/>
</dbReference>
<dbReference type="SUPFAM" id="SSF46785">
    <property type="entry name" value="Winged helix' DNA-binding domain"/>
    <property type="match status" value="1"/>
</dbReference>
<dbReference type="Gene3D" id="1.10.10.10">
    <property type="entry name" value="Winged helix-like DNA-binding domain superfamily/Winged helix DNA-binding domain"/>
    <property type="match status" value="1"/>
</dbReference>
<keyword evidence="2" id="KW-0805">Transcription regulation</keyword>
<evidence type="ECO:0000313" key="7">
    <source>
        <dbReference type="Proteomes" id="UP000596248"/>
    </source>
</evidence>
<keyword evidence="7" id="KW-1185">Reference proteome</keyword>
<dbReference type="CDD" id="cd05466">
    <property type="entry name" value="PBP2_LTTR_substrate"/>
    <property type="match status" value="1"/>
</dbReference>
<organism evidence="6 7">
    <name type="scientific">Brevibacillus choshinensis</name>
    <dbReference type="NCBI Taxonomy" id="54911"/>
    <lineage>
        <taxon>Bacteria</taxon>
        <taxon>Bacillati</taxon>
        <taxon>Bacillota</taxon>
        <taxon>Bacilli</taxon>
        <taxon>Bacillales</taxon>
        <taxon>Paenibacillaceae</taxon>
        <taxon>Brevibacillus</taxon>
    </lineage>
</organism>
<reference evidence="6 7" key="1">
    <citation type="submission" date="2021-01" db="EMBL/GenBank/DDBJ databases">
        <title>Identification of strong promoters based on the transcriptome of Brevibacillus choshinensis.</title>
        <authorList>
            <person name="Yao D."/>
            <person name="Zhang K."/>
            <person name="Wu J."/>
        </authorList>
    </citation>
    <scope>NUCLEOTIDE SEQUENCE [LARGE SCALE GENOMIC DNA]</scope>
    <source>
        <strain evidence="6 7">HPD31-SP3</strain>
    </source>
</reference>
<dbReference type="InterPro" id="IPR036388">
    <property type="entry name" value="WH-like_DNA-bd_sf"/>
</dbReference>
<evidence type="ECO:0000256" key="3">
    <source>
        <dbReference type="ARBA" id="ARBA00023125"/>
    </source>
</evidence>
<sequence>MDTRYLQTFREVAKCQSFTRAAEVLGYAQSSVTTQIQNLETEFGVTLFERWGRKIRLTHAGESLLAYSDQVLAILEEAKGNLSEQAQMAGTLSIGTVESLAAFYLPPHLQKFRREHPRMRMQLHPGICHDLRLGVKEGKYDFAFVLDWLQDHPDLTSVNLGEEKVVVVAAPHHPLTKKKRVEAKDFSGESWIFTEAGCSYRSMMEAVLRDAEATIDMALEFGSLEAIKQCVAYGLGIALVPYIAVAEEAKNGTLAILPFSHPEVRVYRQLIYHKKKWMSQALLHFLELLTNDNYEKNKEWKAQNVENMG</sequence>
<keyword evidence="3" id="KW-0238">DNA-binding</keyword>
<accession>A0ABX7FJG9</accession>
<gene>
    <name evidence="6" type="ORF">JNE38_19520</name>
</gene>
<feature type="domain" description="HTH lysR-type" evidence="5">
    <location>
        <begin position="1"/>
        <end position="58"/>
    </location>
</feature>
<evidence type="ECO:0000256" key="1">
    <source>
        <dbReference type="ARBA" id="ARBA00009437"/>
    </source>
</evidence>
<comment type="similarity">
    <text evidence="1">Belongs to the LysR transcriptional regulatory family.</text>
</comment>
<protein>
    <submittedName>
        <fullName evidence="6">LysR family transcriptional regulator</fullName>
    </submittedName>
</protein>
<dbReference type="InterPro" id="IPR036390">
    <property type="entry name" value="WH_DNA-bd_sf"/>
</dbReference>
<dbReference type="Pfam" id="PF03466">
    <property type="entry name" value="LysR_substrate"/>
    <property type="match status" value="1"/>
</dbReference>
<dbReference type="Proteomes" id="UP000596248">
    <property type="component" value="Chromosome"/>
</dbReference>
<dbReference type="RefSeq" id="WP_203255277.1">
    <property type="nucleotide sequence ID" value="NZ_CP069127.1"/>
</dbReference>
<dbReference type="Pfam" id="PF00126">
    <property type="entry name" value="HTH_1"/>
    <property type="match status" value="1"/>
</dbReference>
<dbReference type="EMBL" id="CP069127">
    <property type="protein sequence ID" value="QRG65774.1"/>
    <property type="molecule type" value="Genomic_DNA"/>
</dbReference>
<name>A0ABX7FJG9_BRECH</name>
<dbReference type="InterPro" id="IPR005119">
    <property type="entry name" value="LysR_subst-bd"/>
</dbReference>
<proteinExistence type="inferred from homology"/>
<keyword evidence="4" id="KW-0804">Transcription</keyword>
<evidence type="ECO:0000256" key="4">
    <source>
        <dbReference type="ARBA" id="ARBA00023163"/>
    </source>
</evidence>
<evidence type="ECO:0000256" key="2">
    <source>
        <dbReference type="ARBA" id="ARBA00023015"/>
    </source>
</evidence>
<dbReference type="Gene3D" id="3.40.190.10">
    <property type="entry name" value="Periplasmic binding protein-like II"/>
    <property type="match status" value="2"/>
</dbReference>
<dbReference type="PRINTS" id="PR00039">
    <property type="entry name" value="HTHLYSR"/>
</dbReference>
<dbReference type="SUPFAM" id="SSF53850">
    <property type="entry name" value="Periplasmic binding protein-like II"/>
    <property type="match status" value="1"/>
</dbReference>
<dbReference type="PANTHER" id="PTHR30126:SF100">
    <property type="entry name" value="LYSR-FAMILY TRANSCRIPTIONAL REGULATOR"/>
    <property type="match status" value="1"/>
</dbReference>